<dbReference type="UniPathway" id="UPA00143"/>
<keyword evidence="8" id="KW-0833">Ubl conjugation pathway</keyword>
<evidence type="ECO:0000313" key="14">
    <source>
        <dbReference type="Proteomes" id="UP000276215"/>
    </source>
</evidence>
<dbReference type="SUPFAM" id="SSF57850">
    <property type="entry name" value="RING/U-box"/>
    <property type="match status" value="1"/>
</dbReference>
<dbReference type="GO" id="GO:0003755">
    <property type="term" value="F:peptidyl-prolyl cis-trans isomerase activity"/>
    <property type="evidence" value="ECO:0007669"/>
    <property type="project" value="UniProtKB-KW"/>
</dbReference>
<evidence type="ECO:0000313" key="13">
    <source>
        <dbReference type="EMBL" id="RPA95546.1"/>
    </source>
</evidence>
<organism evidence="13 14">
    <name type="scientific">Choiromyces venosus 120613-1</name>
    <dbReference type="NCBI Taxonomy" id="1336337"/>
    <lineage>
        <taxon>Eukaryota</taxon>
        <taxon>Fungi</taxon>
        <taxon>Dikarya</taxon>
        <taxon>Ascomycota</taxon>
        <taxon>Pezizomycotina</taxon>
        <taxon>Pezizomycetes</taxon>
        <taxon>Pezizales</taxon>
        <taxon>Tuberaceae</taxon>
        <taxon>Choiromyces</taxon>
    </lineage>
</organism>
<evidence type="ECO:0000256" key="8">
    <source>
        <dbReference type="ARBA" id="ARBA00022786"/>
    </source>
</evidence>
<dbReference type="PANTHER" id="PTHR13931:SF2">
    <property type="entry name" value="UBIQUITIN CONJUGATION FACTOR E4 B"/>
    <property type="match status" value="1"/>
</dbReference>
<dbReference type="Pfam" id="PF10408">
    <property type="entry name" value="Ufd2P_core"/>
    <property type="match status" value="1"/>
</dbReference>
<keyword evidence="9" id="KW-0413">Isomerase</keyword>
<name>A0A3N4JBE0_9PEZI</name>
<feature type="compositionally biased region" description="Polar residues" evidence="11">
    <location>
        <begin position="61"/>
        <end position="79"/>
    </location>
</feature>
<feature type="compositionally biased region" description="Acidic residues" evidence="11">
    <location>
        <begin position="1063"/>
        <end position="1074"/>
    </location>
</feature>
<accession>A0A3N4JBE0</accession>
<comment type="catalytic activity">
    <reaction evidence="1">
        <text>S-ubiquitinyl-[E2 ubiquitin-conjugating enzyme]-L-cysteine + [acceptor protein]-L-lysine = [E2 ubiquitin-conjugating enzyme]-L-cysteine + N(6)-ubiquitinyl-[acceptor protein]-L-lysine.</text>
        <dbReference type="EC" id="2.3.2.27"/>
    </reaction>
</comment>
<dbReference type="Proteomes" id="UP000276215">
    <property type="component" value="Unassembled WGS sequence"/>
</dbReference>
<keyword evidence="7" id="KW-0808">Transferase</keyword>
<dbReference type="Gene3D" id="3.30.40.10">
    <property type="entry name" value="Zinc/RING finger domain, C3HC4 (zinc finger)"/>
    <property type="match status" value="1"/>
</dbReference>
<dbReference type="OrthoDB" id="20295at2759"/>
<comment type="similarity">
    <text evidence="5">Belongs to the ubiquitin conjugation factor E4 family.</text>
</comment>
<proteinExistence type="inferred from homology"/>
<feature type="region of interest" description="Disordered" evidence="11">
    <location>
        <begin position="1054"/>
        <end position="1074"/>
    </location>
</feature>
<reference evidence="13 14" key="1">
    <citation type="journal article" date="2018" name="Nat. Ecol. Evol.">
        <title>Pezizomycetes genomes reveal the molecular basis of ectomycorrhizal truffle lifestyle.</title>
        <authorList>
            <person name="Murat C."/>
            <person name="Payen T."/>
            <person name="Noel B."/>
            <person name="Kuo A."/>
            <person name="Morin E."/>
            <person name="Chen J."/>
            <person name="Kohler A."/>
            <person name="Krizsan K."/>
            <person name="Balestrini R."/>
            <person name="Da Silva C."/>
            <person name="Montanini B."/>
            <person name="Hainaut M."/>
            <person name="Levati E."/>
            <person name="Barry K.W."/>
            <person name="Belfiori B."/>
            <person name="Cichocki N."/>
            <person name="Clum A."/>
            <person name="Dockter R.B."/>
            <person name="Fauchery L."/>
            <person name="Guy J."/>
            <person name="Iotti M."/>
            <person name="Le Tacon F."/>
            <person name="Lindquist E.A."/>
            <person name="Lipzen A."/>
            <person name="Malagnac F."/>
            <person name="Mello A."/>
            <person name="Molinier V."/>
            <person name="Miyauchi S."/>
            <person name="Poulain J."/>
            <person name="Riccioni C."/>
            <person name="Rubini A."/>
            <person name="Sitrit Y."/>
            <person name="Splivallo R."/>
            <person name="Traeger S."/>
            <person name="Wang M."/>
            <person name="Zifcakova L."/>
            <person name="Wipf D."/>
            <person name="Zambonelli A."/>
            <person name="Paolocci F."/>
            <person name="Nowrousian M."/>
            <person name="Ottonello S."/>
            <person name="Baldrian P."/>
            <person name="Spatafora J.W."/>
            <person name="Henrissat B."/>
            <person name="Nagy L.G."/>
            <person name="Aury J.M."/>
            <person name="Wincker P."/>
            <person name="Grigoriev I.V."/>
            <person name="Bonfante P."/>
            <person name="Martin F.M."/>
        </authorList>
    </citation>
    <scope>NUCLEOTIDE SEQUENCE [LARGE SCALE GENOMIC DNA]</scope>
    <source>
        <strain evidence="13 14">120613-1</strain>
    </source>
</reference>
<dbReference type="InterPro" id="IPR013083">
    <property type="entry name" value="Znf_RING/FYVE/PHD"/>
</dbReference>
<dbReference type="GO" id="GO:0006511">
    <property type="term" value="P:ubiquitin-dependent protein catabolic process"/>
    <property type="evidence" value="ECO:0007669"/>
    <property type="project" value="InterPro"/>
</dbReference>
<dbReference type="Pfam" id="PF04564">
    <property type="entry name" value="U-box"/>
    <property type="match status" value="1"/>
</dbReference>
<dbReference type="InterPro" id="IPR045132">
    <property type="entry name" value="UBE4"/>
</dbReference>
<dbReference type="GO" id="GO:0034450">
    <property type="term" value="F:ubiquitin-ubiquitin ligase activity"/>
    <property type="evidence" value="ECO:0007669"/>
    <property type="project" value="InterPro"/>
</dbReference>
<evidence type="ECO:0000259" key="12">
    <source>
        <dbReference type="PROSITE" id="PS51698"/>
    </source>
</evidence>
<comment type="pathway">
    <text evidence="4">Protein modification; protein ubiquitination.</text>
</comment>
<evidence type="ECO:0000256" key="4">
    <source>
        <dbReference type="ARBA" id="ARBA00004906"/>
    </source>
</evidence>
<protein>
    <recommendedName>
        <fullName evidence="12">U-box domain-containing protein</fullName>
    </recommendedName>
</protein>
<feature type="region of interest" description="Disordered" evidence="11">
    <location>
        <begin position="1"/>
        <end position="111"/>
    </location>
</feature>
<dbReference type="GO" id="GO:0005737">
    <property type="term" value="C:cytoplasm"/>
    <property type="evidence" value="ECO:0007669"/>
    <property type="project" value="UniProtKB-SubCell"/>
</dbReference>
<gene>
    <name evidence="13" type="ORF">L873DRAFT_1774205</name>
</gene>
<evidence type="ECO:0000256" key="6">
    <source>
        <dbReference type="ARBA" id="ARBA00022490"/>
    </source>
</evidence>
<evidence type="ECO:0000256" key="2">
    <source>
        <dbReference type="ARBA" id="ARBA00004123"/>
    </source>
</evidence>
<feature type="compositionally biased region" description="Polar residues" evidence="11">
    <location>
        <begin position="95"/>
        <end position="111"/>
    </location>
</feature>
<evidence type="ECO:0000256" key="10">
    <source>
        <dbReference type="ARBA" id="ARBA00023242"/>
    </source>
</evidence>
<comment type="subcellular location">
    <subcellularLocation>
        <location evidence="3">Cytoplasm</location>
    </subcellularLocation>
    <subcellularLocation>
        <location evidence="2">Nucleus</location>
    </subcellularLocation>
</comment>
<evidence type="ECO:0000256" key="9">
    <source>
        <dbReference type="ARBA" id="ARBA00023110"/>
    </source>
</evidence>
<dbReference type="GO" id="GO:0005634">
    <property type="term" value="C:nucleus"/>
    <property type="evidence" value="ECO:0007669"/>
    <property type="project" value="UniProtKB-SubCell"/>
</dbReference>
<dbReference type="GO" id="GO:0000209">
    <property type="term" value="P:protein polyubiquitination"/>
    <property type="evidence" value="ECO:0007669"/>
    <property type="project" value="TreeGrafter"/>
</dbReference>
<evidence type="ECO:0000256" key="11">
    <source>
        <dbReference type="SAM" id="MobiDB-lite"/>
    </source>
</evidence>
<feature type="domain" description="U-box" evidence="12">
    <location>
        <begin position="978"/>
        <end position="1052"/>
    </location>
</feature>
<dbReference type="CDD" id="cd16657">
    <property type="entry name" value="RING-Ubox_UBE4A"/>
    <property type="match status" value="1"/>
</dbReference>
<keyword evidence="10" id="KW-0539">Nucleus</keyword>
<dbReference type="GO" id="GO:0000151">
    <property type="term" value="C:ubiquitin ligase complex"/>
    <property type="evidence" value="ECO:0007669"/>
    <property type="project" value="InterPro"/>
</dbReference>
<sequence>MSSNPESDADAIRDKRLARLARGGVSSSSKPPATPHDGGANVSQPVEQENEAPRPHPQALPITSTATNQIPDRPSSSTPKRIATSPPPDEPLLAKSSQTQPAVGNPPSGTLTATEAWEDKALRQIFRVALEPGPRSAGLYILDDLRKELEEQLDSEGKRPRIDVTVLDQLILSVCARPEVVPMDYLVGSWRRASNMQRTMPASRMDDHKRNILQTTQRLCLNYGEYCISMPDVFNNDRAFVLLADRLQTDMDEDRGLPQEFLNDLVSRLQDNPDLDQYFQEALRTLSSRLSEMSMTDNYKPFITALGRLMYHKPIIDVLINLPEFLPPPEVVPANLLEKKTTLGPYFQISPLQIAVCKTYFTGAKTKSPTNINDATRALRLSLQTLQDQLHQIVMMIIRSSPVARGKILDFFARVINLNLKRGAIQVDPATVASDGFMLNINAVLTKLCEPFMDASFSKIDKIDIEYFRRQPRLDIHEETKINVDENQANEYYSKKVEGSNNNFISEVFFLNVAAHHYGLGATETTHDQLAKDIGEMEKHLERFVAERQRWLNSPQLATWDRNIERMRERIDQGVAYKYALEVFLFDGLSQTRTLLFMRYLTTWMLRVVTPTHDYPEKLIKLPLPKEPPEQFSCLPEYFIEDIGLCFGFVGRYLPECIVTTQVDELVIFCITFLDMSTYIRKPSLKSKLVEILYYGISPYRGKSTGILGDVINGHPFALQNLMHSLMNFYIEIERQYYERFNVRYHISEIIKSIWPNLAFREKLDRESKENVDFFVQFIALLLGDVTYVLHNSLSALADIHKLQLEIENESSELTTQERADKEKALIKAERDATSYMSLGNETVAMLKLFTSAIPDAFVKPEIVNTLAGMLNFNLEALVGPKCNNLRVRNPEKYRFNPKALLSEITDVYLNLRTFKPFVKAIALEGRSYRPELFTKLQSVLEKSNLKGTPDIALLAKLAANIEETKRKEEEGEVELGEIPDEFLDPLMATLMEDPVILPSSKVTIDRQTIRIHLLGNPLDPFNRSPLKAEDVIPNTELKNRIEAWIREQRAKIKEERARGAAQEDDGEAMDLDS</sequence>
<evidence type="ECO:0000256" key="1">
    <source>
        <dbReference type="ARBA" id="ARBA00000900"/>
    </source>
</evidence>
<dbReference type="PROSITE" id="PS51698">
    <property type="entry name" value="U_BOX"/>
    <property type="match status" value="1"/>
</dbReference>
<dbReference type="FunFam" id="3.30.40.10:FF:000055">
    <property type="entry name" value="Ubiquitin conjugation factor e4 a"/>
    <property type="match status" value="1"/>
</dbReference>
<dbReference type="PANTHER" id="PTHR13931">
    <property type="entry name" value="UBIQUITINATION FACTOR E4"/>
    <property type="match status" value="1"/>
</dbReference>
<dbReference type="InterPro" id="IPR019474">
    <property type="entry name" value="Ub_conjug_fac_E4_core"/>
</dbReference>
<dbReference type="GO" id="GO:0036503">
    <property type="term" value="P:ERAD pathway"/>
    <property type="evidence" value="ECO:0007669"/>
    <property type="project" value="InterPro"/>
</dbReference>
<dbReference type="AlphaFoldDB" id="A0A3N4JBE0"/>
<evidence type="ECO:0000256" key="7">
    <source>
        <dbReference type="ARBA" id="ARBA00022679"/>
    </source>
</evidence>
<keyword evidence="6" id="KW-0963">Cytoplasm</keyword>
<dbReference type="EMBL" id="ML120424">
    <property type="protein sequence ID" value="RPA95546.1"/>
    <property type="molecule type" value="Genomic_DNA"/>
</dbReference>
<keyword evidence="9" id="KW-0697">Rotamase</keyword>
<dbReference type="InterPro" id="IPR003613">
    <property type="entry name" value="Ubox_domain"/>
</dbReference>
<evidence type="ECO:0000256" key="3">
    <source>
        <dbReference type="ARBA" id="ARBA00004496"/>
    </source>
</evidence>
<dbReference type="STRING" id="1336337.A0A3N4JBE0"/>
<dbReference type="SMART" id="SM00504">
    <property type="entry name" value="Ubox"/>
    <property type="match status" value="1"/>
</dbReference>
<keyword evidence="14" id="KW-1185">Reference proteome</keyword>
<evidence type="ECO:0000256" key="5">
    <source>
        <dbReference type="ARBA" id="ARBA00007434"/>
    </source>
</evidence>